<evidence type="ECO:0000256" key="2">
    <source>
        <dbReference type="ARBA" id="ARBA00022434"/>
    </source>
</evidence>
<reference key="1">
    <citation type="submission" date="2010-11" db="EMBL/GenBank/DDBJ databases">
        <title>The complete genome of chromosome of Calditerrivibrio nitroreducens DSM 19672.</title>
        <authorList>
            <consortium name="US DOE Joint Genome Institute (JGI-PGF)"/>
            <person name="Lucas S."/>
            <person name="Copeland A."/>
            <person name="Lapidus A."/>
            <person name="Bruce D."/>
            <person name="Goodwin L."/>
            <person name="Pitluck S."/>
            <person name="Kyrpides N."/>
            <person name="Mavromatis K."/>
            <person name="Ivanova N."/>
            <person name="Mikhailova N."/>
            <person name="Zeytun A."/>
            <person name="Brettin T."/>
            <person name="Detter J.C."/>
            <person name="Tapia R."/>
            <person name="Han C."/>
            <person name="Land M."/>
            <person name="Hauser L."/>
            <person name="Markowitz V."/>
            <person name="Cheng J.-F."/>
            <person name="Hugenholtz P."/>
            <person name="Woyke T."/>
            <person name="Wu D."/>
            <person name="Spring S."/>
            <person name="Schroeder M."/>
            <person name="Brambilla E."/>
            <person name="Klenk H.-P."/>
            <person name="Eisen J.A."/>
        </authorList>
    </citation>
    <scope>NUCLEOTIDE SEQUENCE [LARGE SCALE GENOMIC DNA]</scope>
    <source>
        <strain>DSM 19672</strain>
    </source>
</reference>
<accession>E4TG24</accession>
<name>E4TG24_CALNY</name>
<dbReference type="InterPro" id="IPR009040">
    <property type="entry name" value="Ferritin-like_diiron"/>
</dbReference>
<dbReference type="GO" id="GO:0008198">
    <property type="term" value="F:ferrous iron binding"/>
    <property type="evidence" value="ECO:0007669"/>
    <property type="project" value="TreeGrafter"/>
</dbReference>
<dbReference type="SUPFAM" id="SSF47240">
    <property type="entry name" value="Ferritin-like"/>
    <property type="match status" value="1"/>
</dbReference>
<dbReference type="GO" id="GO:0008199">
    <property type="term" value="F:ferric iron binding"/>
    <property type="evidence" value="ECO:0007669"/>
    <property type="project" value="InterPro"/>
</dbReference>
<dbReference type="GO" id="GO:0005829">
    <property type="term" value="C:cytosol"/>
    <property type="evidence" value="ECO:0007669"/>
    <property type="project" value="TreeGrafter"/>
</dbReference>
<dbReference type="GO" id="GO:0006826">
    <property type="term" value="P:iron ion transport"/>
    <property type="evidence" value="ECO:0007669"/>
    <property type="project" value="InterPro"/>
</dbReference>
<dbReference type="InterPro" id="IPR012347">
    <property type="entry name" value="Ferritin-like"/>
</dbReference>
<evidence type="ECO:0000256" key="7">
    <source>
        <dbReference type="RuleBase" id="RU361145"/>
    </source>
</evidence>
<dbReference type="RefSeq" id="WP_013450787.1">
    <property type="nucleotide sequence ID" value="NC_014758.1"/>
</dbReference>
<reference evidence="9 10" key="2">
    <citation type="journal article" date="2011" name="Stand. Genomic Sci.">
        <title>Complete genome sequence of Calditerrivibrio nitroreducens type strain (Yu37-1).</title>
        <authorList>
            <person name="Pitluck S."/>
            <person name="Sikorski J."/>
            <person name="Zeytun A."/>
            <person name="Lapidus A."/>
            <person name="Nolan M."/>
            <person name="Lucas S."/>
            <person name="Hammon N."/>
            <person name="Deshpande S."/>
            <person name="Cheng J.F."/>
            <person name="Tapia R."/>
            <person name="Han C."/>
            <person name="Goodwin L."/>
            <person name="Liolios K."/>
            <person name="Pagani I."/>
            <person name="Ivanova N."/>
            <person name="Mavromatis K."/>
            <person name="Pati A."/>
            <person name="Chen A."/>
            <person name="Palaniappan K."/>
            <person name="Hauser L."/>
            <person name="Chang Y.J."/>
            <person name="Jeffries C.D."/>
            <person name="Detter J.C."/>
            <person name="Brambilla E."/>
            <person name="Djao O.D."/>
            <person name="Rohde M."/>
            <person name="Spring S."/>
            <person name="Goker M."/>
            <person name="Woyke T."/>
            <person name="Bristow J."/>
            <person name="Eisen J.A."/>
            <person name="Markowitz V."/>
            <person name="Hugenholtz P."/>
            <person name="Kyrpides N.C."/>
            <person name="Klenk H.P."/>
            <person name="Land M."/>
        </authorList>
    </citation>
    <scope>NUCLEOTIDE SEQUENCE [LARGE SCALE GENOMIC DNA]</scope>
    <source>
        <strain evidence="10">DSM 19672 / NBRC 101217 / Yu37-1</strain>
    </source>
</reference>
<evidence type="ECO:0000259" key="8">
    <source>
        <dbReference type="PROSITE" id="PS50905"/>
    </source>
</evidence>
<feature type="binding site" evidence="6">
    <location>
        <position position="127"/>
    </location>
    <ligand>
        <name>Fe cation</name>
        <dbReference type="ChEBI" id="CHEBI:24875"/>
        <label>1</label>
    </ligand>
</feature>
<feature type="binding site" evidence="6">
    <location>
        <position position="50"/>
    </location>
    <ligand>
        <name>Fe cation</name>
        <dbReference type="ChEBI" id="CHEBI:24875"/>
        <label>1</label>
    </ligand>
</feature>
<dbReference type="PANTHER" id="PTHR11431:SF127">
    <property type="entry name" value="BACTERIAL NON-HEME FERRITIN"/>
    <property type="match status" value="1"/>
</dbReference>
<keyword evidence="7" id="KW-0963">Cytoplasm</keyword>
<dbReference type="GO" id="GO:0004322">
    <property type="term" value="F:ferroxidase activity"/>
    <property type="evidence" value="ECO:0007669"/>
    <property type="project" value="TreeGrafter"/>
</dbReference>
<dbReference type="eggNOG" id="COG1528">
    <property type="taxonomic scope" value="Bacteria"/>
</dbReference>
<organism evidence="9 10">
    <name type="scientific">Calditerrivibrio nitroreducens (strain DSM 19672 / NBRC 101217 / Yu37-1)</name>
    <dbReference type="NCBI Taxonomy" id="768670"/>
    <lineage>
        <taxon>Bacteria</taxon>
        <taxon>Pseudomonadati</taxon>
        <taxon>Deferribacterota</taxon>
        <taxon>Deferribacteres</taxon>
        <taxon>Deferribacterales</taxon>
        <taxon>Calditerrivibrionaceae</taxon>
    </lineage>
</organism>
<dbReference type="Proteomes" id="UP000007039">
    <property type="component" value="Chromosome"/>
</dbReference>
<evidence type="ECO:0000256" key="6">
    <source>
        <dbReference type="PIRSR" id="PIRSR601519-1"/>
    </source>
</evidence>
<evidence type="ECO:0000313" key="10">
    <source>
        <dbReference type="Proteomes" id="UP000007039"/>
    </source>
</evidence>
<dbReference type="HOGENOM" id="CLU_065681_1_2_0"/>
<dbReference type="Pfam" id="PF00210">
    <property type="entry name" value="Ferritin"/>
    <property type="match status" value="1"/>
</dbReference>
<evidence type="ECO:0000313" key="9">
    <source>
        <dbReference type="EMBL" id="ADR18574.1"/>
    </source>
</evidence>
<dbReference type="OrthoDB" id="9801481at2"/>
<dbReference type="FunFam" id="1.20.1260.10:FF:000001">
    <property type="entry name" value="Non-heme ferritin"/>
    <property type="match status" value="1"/>
</dbReference>
<dbReference type="Gene3D" id="1.20.1260.10">
    <property type="match status" value="1"/>
</dbReference>
<evidence type="ECO:0000256" key="1">
    <source>
        <dbReference type="ARBA" id="ARBA00006950"/>
    </source>
</evidence>
<dbReference type="STRING" id="768670.Calni_0663"/>
<evidence type="ECO:0000256" key="4">
    <source>
        <dbReference type="ARBA" id="ARBA00023002"/>
    </source>
</evidence>
<protein>
    <recommendedName>
        <fullName evidence="7">Ferritin</fullName>
        <ecNumber evidence="7">1.16.3.2</ecNumber>
    </recommendedName>
</protein>
<dbReference type="InterPro" id="IPR001519">
    <property type="entry name" value="Ferritin"/>
</dbReference>
<sequence>MISKKMAKALNDQLKNELFSSYLYLSMSSWATSKGLKGFANWFYVQAKEEMVHALKFYNYILDQGEIAELQEIPKPEKEFKNPVNVFEEVLKHEKFITKSIYNLVDLALEERDHATNAFLQWFVSEQVEEEASVNEILDQLKLTKSDGNGIFMIDKELATRTFVLPAGVTV</sequence>
<dbReference type="InterPro" id="IPR008331">
    <property type="entry name" value="Ferritin_DPS_dom"/>
</dbReference>
<dbReference type="PANTHER" id="PTHR11431">
    <property type="entry name" value="FERRITIN"/>
    <property type="match status" value="1"/>
</dbReference>
<feature type="binding site" evidence="6">
    <location>
        <position position="94"/>
    </location>
    <ligand>
        <name>Fe cation</name>
        <dbReference type="ChEBI" id="CHEBI:24875"/>
        <label>1</label>
    </ligand>
</feature>
<dbReference type="PROSITE" id="PS50905">
    <property type="entry name" value="FERRITIN_LIKE"/>
    <property type="match status" value="1"/>
</dbReference>
<gene>
    <name evidence="9" type="ordered locus">Calni_0663</name>
</gene>
<dbReference type="AlphaFoldDB" id="E4TG24"/>
<dbReference type="GO" id="GO:0006879">
    <property type="term" value="P:intracellular iron ion homeostasis"/>
    <property type="evidence" value="ECO:0007669"/>
    <property type="project" value="UniProtKB-KW"/>
</dbReference>
<proteinExistence type="inferred from homology"/>
<keyword evidence="4 9" id="KW-0560">Oxidoreductase</keyword>
<dbReference type="InterPro" id="IPR009078">
    <property type="entry name" value="Ferritin-like_SF"/>
</dbReference>
<feature type="binding site" evidence="6">
    <location>
        <position position="53"/>
    </location>
    <ligand>
        <name>Fe cation</name>
        <dbReference type="ChEBI" id="CHEBI:24875"/>
        <label>1</label>
    </ligand>
</feature>
<evidence type="ECO:0000256" key="3">
    <source>
        <dbReference type="ARBA" id="ARBA00022723"/>
    </source>
</evidence>
<comment type="similarity">
    <text evidence="1 7">Belongs to the ferritin family. Prokaryotic subfamily.</text>
</comment>
<keyword evidence="3 6" id="KW-0479">Metal-binding</keyword>
<comment type="function">
    <text evidence="7">Iron-storage protein.</text>
</comment>
<keyword evidence="10" id="KW-1185">Reference proteome</keyword>
<comment type="subcellular location">
    <subcellularLocation>
        <location evidence="7">Cytoplasm</location>
    </subcellularLocation>
</comment>
<dbReference type="EMBL" id="CP002347">
    <property type="protein sequence ID" value="ADR18574.1"/>
    <property type="molecule type" value="Genomic_DNA"/>
</dbReference>
<dbReference type="EC" id="1.16.3.2" evidence="7"/>
<keyword evidence="5 6" id="KW-0408">Iron</keyword>
<keyword evidence="2 7" id="KW-0409">Iron storage</keyword>
<dbReference type="CDD" id="cd01055">
    <property type="entry name" value="Nonheme_Ferritin"/>
    <property type="match status" value="1"/>
</dbReference>
<feature type="binding site" evidence="6">
    <location>
        <position position="17"/>
    </location>
    <ligand>
        <name>Fe cation</name>
        <dbReference type="ChEBI" id="CHEBI:24875"/>
        <label>1</label>
    </ligand>
</feature>
<dbReference type="InterPro" id="IPR041719">
    <property type="entry name" value="Ferritin_prok"/>
</dbReference>
<evidence type="ECO:0000256" key="5">
    <source>
        <dbReference type="ARBA" id="ARBA00023004"/>
    </source>
</evidence>
<dbReference type="GO" id="GO:0042802">
    <property type="term" value="F:identical protein binding"/>
    <property type="evidence" value="ECO:0007669"/>
    <property type="project" value="UniProtKB-ARBA"/>
</dbReference>
<dbReference type="KEGG" id="cni:Calni_0663"/>
<feature type="domain" description="Ferritin-like diiron" evidence="8">
    <location>
        <begin position="1"/>
        <end position="145"/>
    </location>
</feature>
<comment type="catalytic activity">
    <reaction evidence="7">
        <text>4 Fe(2+) + O2 + 6 H2O = 4 iron(III) oxide-hydroxide + 12 H(+)</text>
        <dbReference type="Rhea" id="RHEA:11972"/>
        <dbReference type="ChEBI" id="CHEBI:15377"/>
        <dbReference type="ChEBI" id="CHEBI:15378"/>
        <dbReference type="ChEBI" id="CHEBI:15379"/>
        <dbReference type="ChEBI" id="CHEBI:29033"/>
        <dbReference type="ChEBI" id="CHEBI:78619"/>
        <dbReference type="EC" id="1.16.3.2"/>
    </reaction>
</comment>